<evidence type="ECO:0000313" key="2">
    <source>
        <dbReference type="EMBL" id="AWV99810.1"/>
    </source>
</evidence>
<feature type="domain" description="Phosphatidic acid phosphatase type 2/haloperoxidase" evidence="1">
    <location>
        <begin position="303"/>
        <end position="429"/>
    </location>
</feature>
<organism evidence="2 3">
    <name type="scientific">Arcticibacterium luteifluviistationis</name>
    <dbReference type="NCBI Taxonomy" id="1784714"/>
    <lineage>
        <taxon>Bacteria</taxon>
        <taxon>Pseudomonadati</taxon>
        <taxon>Bacteroidota</taxon>
        <taxon>Cytophagia</taxon>
        <taxon>Cytophagales</taxon>
        <taxon>Leadbetterellaceae</taxon>
        <taxon>Arcticibacterium</taxon>
    </lineage>
</organism>
<dbReference type="OrthoDB" id="7793240at2"/>
<dbReference type="InterPro" id="IPR000326">
    <property type="entry name" value="PAP2/HPO"/>
</dbReference>
<dbReference type="EMBL" id="CP029480">
    <property type="protein sequence ID" value="AWV99810.1"/>
    <property type="molecule type" value="Genomic_DNA"/>
</dbReference>
<dbReference type="InterPro" id="IPR036938">
    <property type="entry name" value="PAP2/HPO_sf"/>
</dbReference>
<dbReference type="KEGG" id="als:DJ013_17175"/>
<evidence type="ECO:0000313" key="3">
    <source>
        <dbReference type="Proteomes" id="UP000249873"/>
    </source>
</evidence>
<dbReference type="PANTHER" id="PTHR34599:SF1">
    <property type="entry name" value="PHOSPHATIDIC ACID PHOSPHATASE TYPE 2_HALOPEROXIDASE DOMAIN-CONTAINING PROTEIN"/>
    <property type="match status" value="1"/>
</dbReference>
<evidence type="ECO:0000259" key="1">
    <source>
        <dbReference type="Pfam" id="PF01569"/>
    </source>
</evidence>
<keyword evidence="3" id="KW-1185">Reference proteome</keyword>
<protein>
    <submittedName>
        <fullName evidence="2">Phosphatidic acid phosphatase</fullName>
    </submittedName>
</protein>
<gene>
    <name evidence="2" type="ORF">DJ013_17175</name>
</gene>
<sequence length="440" mass="49837">MKKIVLLIAACYVLVACERKTPEEYGQITNNPEYLHDAIDKLTDVIIHDIFSPPVASRIYSYCTLASYEAMVHSDDRFVSMAGQFNGFDNVPQPVEGEEYCYPLASIKALLLVAKSQTFTIDKYNEYEEKLYKDFEEAGVPSDVYDRSLEYGEAIANHVMEYAKGDNYPQTRGLRYTVKNEPGLWVPTPPQYGDAMEPYWETIRLLALDSADQFAPPPPAFYSLDKSSLFWKELMEVYDISKNKTEEQESMAWFWDDNAFVMNVQGHVMFANKKMTPGGHWLAIAKTGLKGQKKSTMESVETYLMVSTALHEAFISSWKEKYRSEKIRPETVINAEFDSDWVPYLQTPPFPEYASGHSTISAASAEIMTGLLGDNYAFTDSTEFAYGHGVKSFPSFREAATACSYSRMYGGIHYRSGCEEGQAAGIKIGQYLLEKIKTRK</sequence>
<dbReference type="SUPFAM" id="SSF48317">
    <property type="entry name" value="Acid phosphatase/Vanadium-dependent haloperoxidase"/>
    <property type="match status" value="1"/>
</dbReference>
<dbReference type="Gene3D" id="1.10.606.20">
    <property type="match status" value="1"/>
</dbReference>
<dbReference type="AlphaFoldDB" id="A0A2Z4GF14"/>
<name>A0A2Z4GF14_9BACT</name>
<dbReference type="PANTHER" id="PTHR34599">
    <property type="entry name" value="PEROXIDASE-RELATED"/>
    <property type="match status" value="1"/>
</dbReference>
<reference evidence="2 3" key="1">
    <citation type="submission" date="2018-05" db="EMBL/GenBank/DDBJ databases">
        <title>Complete genome sequence of Arcticibacterium luteifluviistationis SM1504T, a cytophagaceae bacterium isolated from Arctic surface seawater.</title>
        <authorList>
            <person name="Li Y."/>
            <person name="Qin Q.-L."/>
        </authorList>
    </citation>
    <scope>NUCLEOTIDE SEQUENCE [LARGE SCALE GENOMIC DNA]</scope>
    <source>
        <strain evidence="2 3">SM1504</strain>
    </source>
</reference>
<dbReference type="Proteomes" id="UP000249873">
    <property type="component" value="Chromosome"/>
</dbReference>
<dbReference type="CDD" id="cd03398">
    <property type="entry name" value="PAP2_haloperoxidase"/>
    <property type="match status" value="1"/>
</dbReference>
<proteinExistence type="predicted"/>
<dbReference type="RefSeq" id="WP_111373178.1">
    <property type="nucleotide sequence ID" value="NZ_CP029480.1"/>
</dbReference>
<accession>A0A2Z4GF14</accession>
<dbReference type="InterPro" id="IPR052559">
    <property type="entry name" value="V-haloperoxidase"/>
</dbReference>
<dbReference type="Pfam" id="PF01569">
    <property type="entry name" value="PAP2"/>
    <property type="match status" value="1"/>
</dbReference>
<dbReference type="PROSITE" id="PS51257">
    <property type="entry name" value="PROKAR_LIPOPROTEIN"/>
    <property type="match status" value="1"/>
</dbReference>